<dbReference type="EMBL" id="JAUUTY010000564">
    <property type="protein sequence ID" value="KAK1600792.1"/>
    <property type="molecule type" value="Genomic_DNA"/>
</dbReference>
<gene>
    <name evidence="2" type="ORF">QYE76_017725</name>
</gene>
<feature type="region of interest" description="Disordered" evidence="1">
    <location>
        <begin position="1"/>
        <end position="95"/>
    </location>
</feature>
<organism evidence="2 3">
    <name type="scientific">Lolium multiflorum</name>
    <name type="common">Italian ryegrass</name>
    <name type="synonym">Lolium perenne subsp. multiflorum</name>
    <dbReference type="NCBI Taxonomy" id="4521"/>
    <lineage>
        <taxon>Eukaryota</taxon>
        <taxon>Viridiplantae</taxon>
        <taxon>Streptophyta</taxon>
        <taxon>Embryophyta</taxon>
        <taxon>Tracheophyta</taxon>
        <taxon>Spermatophyta</taxon>
        <taxon>Magnoliopsida</taxon>
        <taxon>Liliopsida</taxon>
        <taxon>Poales</taxon>
        <taxon>Poaceae</taxon>
        <taxon>BOP clade</taxon>
        <taxon>Pooideae</taxon>
        <taxon>Poodae</taxon>
        <taxon>Poeae</taxon>
        <taxon>Poeae Chloroplast Group 2 (Poeae type)</taxon>
        <taxon>Loliodinae</taxon>
        <taxon>Loliinae</taxon>
        <taxon>Lolium</taxon>
    </lineage>
</organism>
<proteinExistence type="predicted"/>
<sequence length="394" mass="43459">MADTTPAFGSDGDIDHRGRRRCIAGGRGSCGRSMAAGSGREGRREEIGGGGGWLQRNARARSGVGDASFTHYPRSHPAQVGGDDPPRSRKQQKSMRVPFLRGVLDGQEVLQEKTTAELWVKLEEICLSKDLTGRLHVKMKLFSHKLQEGGSNVVFNEAVMFNDSPSTDISDAIDSSDVSDDEQHRIGVQVEQENENVVPETNIDDNDVPPSPPFVQRQGRSIAADRPRRNIAPPTRLIQECDIVDYALSCAEQVEHDIEPATYTEAIASVDKEKWVGAMQEEMQSLEKNGTWDVVHLPKQKKAVAASGYLKERKDVVAQSTTEAEYMAIAEADQMFHERTKHIDIKYHAIRDVVAKGKVKVCKISTHDNPADMMTKPVPVSKFELCSSLVGITV</sequence>
<dbReference type="Proteomes" id="UP001231189">
    <property type="component" value="Unassembled WGS sequence"/>
</dbReference>
<dbReference type="CDD" id="cd09272">
    <property type="entry name" value="RNase_HI_RT_Ty1"/>
    <property type="match status" value="1"/>
</dbReference>
<evidence type="ECO:0008006" key="4">
    <source>
        <dbReference type="Google" id="ProtNLM"/>
    </source>
</evidence>
<accession>A0AAD8QG15</accession>
<protein>
    <recommendedName>
        <fullName evidence="4">Polyprotein</fullName>
    </recommendedName>
</protein>
<evidence type="ECO:0000313" key="3">
    <source>
        <dbReference type="Proteomes" id="UP001231189"/>
    </source>
</evidence>
<comment type="caution">
    <text evidence="2">The sequence shown here is derived from an EMBL/GenBank/DDBJ whole genome shotgun (WGS) entry which is preliminary data.</text>
</comment>
<name>A0AAD8QG15_LOLMU</name>
<evidence type="ECO:0000256" key="1">
    <source>
        <dbReference type="SAM" id="MobiDB-lite"/>
    </source>
</evidence>
<reference evidence="2" key="1">
    <citation type="submission" date="2023-07" db="EMBL/GenBank/DDBJ databases">
        <title>A chromosome-level genome assembly of Lolium multiflorum.</title>
        <authorList>
            <person name="Chen Y."/>
            <person name="Copetti D."/>
            <person name="Kolliker R."/>
            <person name="Studer B."/>
        </authorList>
    </citation>
    <scope>NUCLEOTIDE SEQUENCE</scope>
    <source>
        <strain evidence="2">02402/16</strain>
        <tissue evidence="2">Leaf</tissue>
    </source>
</reference>
<dbReference type="AlphaFoldDB" id="A0AAD8QG15"/>
<keyword evidence="3" id="KW-1185">Reference proteome</keyword>
<evidence type="ECO:0000313" key="2">
    <source>
        <dbReference type="EMBL" id="KAK1600792.1"/>
    </source>
</evidence>